<comment type="caution">
    <text evidence="3">The sequence shown here is derived from an EMBL/GenBank/DDBJ whole genome shotgun (WGS) entry which is preliminary data.</text>
</comment>
<keyword evidence="4" id="KW-1185">Reference proteome</keyword>
<dbReference type="EMBL" id="JAPWTK010000290">
    <property type="protein sequence ID" value="KAJ8943421.1"/>
    <property type="molecule type" value="Genomic_DNA"/>
</dbReference>
<evidence type="ECO:0000256" key="2">
    <source>
        <dbReference type="SAM" id="Phobius"/>
    </source>
</evidence>
<gene>
    <name evidence="3" type="ORF">NQ318_020672</name>
</gene>
<dbReference type="Proteomes" id="UP001162162">
    <property type="component" value="Unassembled WGS sequence"/>
</dbReference>
<name>A0AAV8XWU6_9CUCU</name>
<organism evidence="3 4">
    <name type="scientific">Aromia moschata</name>
    <dbReference type="NCBI Taxonomy" id="1265417"/>
    <lineage>
        <taxon>Eukaryota</taxon>
        <taxon>Metazoa</taxon>
        <taxon>Ecdysozoa</taxon>
        <taxon>Arthropoda</taxon>
        <taxon>Hexapoda</taxon>
        <taxon>Insecta</taxon>
        <taxon>Pterygota</taxon>
        <taxon>Neoptera</taxon>
        <taxon>Endopterygota</taxon>
        <taxon>Coleoptera</taxon>
        <taxon>Polyphaga</taxon>
        <taxon>Cucujiformia</taxon>
        <taxon>Chrysomeloidea</taxon>
        <taxon>Cerambycidae</taxon>
        <taxon>Cerambycinae</taxon>
        <taxon>Callichromatini</taxon>
        <taxon>Aromia</taxon>
    </lineage>
</organism>
<feature type="region of interest" description="Disordered" evidence="1">
    <location>
        <begin position="79"/>
        <end position="113"/>
    </location>
</feature>
<dbReference type="AlphaFoldDB" id="A0AAV8XWU6"/>
<accession>A0AAV8XWU6</accession>
<feature type="transmembrane region" description="Helical" evidence="2">
    <location>
        <begin position="14"/>
        <end position="37"/>
    </location>
</feature>
<keyword evidence="2" id="KW-0472">Membrane</keyword>
<protein>
    <submittedName>
        <fullName evidence="3">Uncharacterized protein</fullName>
    </submittedName>
</protein>
<keyword evidence="2" id="KW-1133">Transmembrane helix</keyword>
<evidence type="ECO:0000313" key="4">
    <source>
        <dbReference type="Proteomes" id="UP001162162"/>
    </source>
</evidence>
<evidence type="ECO:0000256" key="1">
    <source>
        <dbReference type="SAM" id="MobiDB-lite"/>
    </source>
</evidence>
<proteinExistence type="predicted"/>
<reference evidence="3" key="1">
    <citation type="journal article" date="2023" name="Insect Mol. Biol.">
        <title>Genome sequencing provides insights into the evolution of gene families encoding plant cell wall-degrading enzymes in longhorned beetles.</title>
        <authorList>
            <person name="Shin N.R."/>
            <person name="Okamura Y."/>
            <person name="Kirsch R."/>
            <person name="Pauchet Y."/>
        </authorList>
    </citation>
    <scope>NUCLEOTIDE SEQUENCE</scope>
    <source>
        <strain evidence="3">AMC_N1</strain>
    </source>
</reference>
<keyword evidence="2" id="KW-0812">Transmembrane</keyword>
<sequence>MQTSYDPATRTREYVALVVVFSCVSLIYLTVAIYTSYRAFRSGFDERPIMCQTINTSTENNWQLASWWRVVPDEDVGLLSPDPRHRQAKRHHSATPQLHQLPDVLCPPVNPTS</sequence>
<evidence type="ECO:0000313" key="3">
    <source>
        <dbReference type="EMBL" id="KAJ8943421.1"/>
    </source>
</evidence>